<dbReference type="InterPro" id="IPR051697">
    <property type="entry name" value="Patched_domain-protein"/>
</dbReference>
<evidence type="ECO:0000256" key="8">
    <source>
        <dbReference type="SAM" id="Phobius"/>
    </source>
</evidence>
<organism evidence="10 11">
    <name type="scientific">Parascaris univalens</name>
    <name type="common">Nematode worm</name>
    <dbReference type="NCBI Taxonomy" id="6257"/>
    <lineage>
        <taxon>Eukaryota</taxon>
        <taxon>Metazoa</taxon>
        <taxon>Ecdysozoa</taxon>
        <taxon>Nematoda</taxon>
        <taxon>Chromadorea</taxon>
        <taxon>Rhabditida</taxon>
        <taxon>Spirurina</taxon>
        <taxon>Ascaridomorpha</taxon>
        <taxon>Ascaridoidea</taxon>
        <taxon>Ascarididae</taxon>
        <taxon>Parascaris</taxon>
    </lineage>
</organism>
<keyword evidence="4 8" id="KW-1133">Transmembrane helix</keyword>
<accession>A0A915B3V8</accession>
<feature type="transmembrane region" description="Helical" evidence="8">
    <location>
        <begin position="179"/>
        <end position="204"/>
    </location>
</feature>
<dbReference type="InterPro" id="IPR000731">
    <property type="entry name" value="SSD"/>
</dbReference>
<dbReference type="PROSITE" id="PS50156">
    <property type="entry name" value="SSD"/>
    <property type="match status" value="1"/>
</dbReference>
<dbReference type="GO" id="GO:0006897">
    <property type="term" value="P:endocytosis"/>
    <property type="evidence" value="ECO:0007669"/>
    <property type="project" value="TreeGrafter"/>
</dbReference>
<dbReference type="WBParaSite" id="PgR025_g107_t01">
    <property type="protein sequence ID" value="PgR025_g107_t01"/>
    <property type="gene ID" value="PgR025_g107"/>
</dbReference>
<keyword evidence="6" id="KW-0325">Glycoprotein</keyword>
<evidence type="ECO:0000256" key="1">
    <source>
        <dbReference type="ARBA" id="ARBA00004141"/>
    </source>
</evidence>
<evidence type="ECO:0000313" key="11">
    <source>
        <dbReference type="WBParaSite" id="PgR025_g107_t01"/>
    </source>
</evidence>
<dbReference type="PANTHER" id="PTHR10796:SF94">
    <property type="entry name" value="SSD DOMAIN-CONTAINING PROTEIN"/>
    <property type="match status" value="1"/>
</dbReference>
<dbReference type="AlphaFoldDB" id="A0A915B3V8"/>
<dbReference type="Pfam" id="PF02460">
    <property type="entry name" value="Patched"/>
    <property type="match status" value="1"/>
</dbReference>
<dbReference type="GO" id="GO:0018996">
    <property type="term" value="P:molting cycle, collagen and cuticulin-based cuticle"/>
    <property type="evidence" value="ECO:0007669"/>
    <property type="project" value="TreeGrafter"/>
</dbReference>
<dbReference type="InterPro" id="IPR003392">
    <property type="entry name" value="PTHD_SSD"/>
</dbReference>
<evidence type="ECO:0000256" key="2">
    <source>
        <dbReference type="ARBA" id="ARBA00005585"/>
    </source>
</evidence>
<comment type="similarity">
    <text evidence="2">Belongs to the patched family.</text>
</comment>
<reference evidence="11" key="1">
    <citation type="submission" date="2022-11" db="UniProtKB">
        <authorList>
            <consortium name="WormBaseParasite"/>
        </authorList>
    </citation>
    <scope>IDENTIFICATION</scope>
</reference>
<dbReference type="GO" id="GO:0030659">
    <property type="term" value="C:cytoplasmic vesicle membrane"/>
    <property type="evidence" value="ECO:0007669"/>
    <property type="project" value="TreeGrafter"/>
</dbReference>
<protein>
    <submittedName>
        <fullName evidence="11">SSD domain-containing protein</fullName>
    </submittedName>
</protein>
<evidence type="ECO:0000256" key="6">
    <source>
        <dbReference type="ARBA" id="ARBA00023180"/>
    </source>
</evidence>
<evidence type="ECO:0000259" key="9">
    <source>
        <dbReference type="PROSITE" id="PS50156"/>
    </source>
</evidence>
<evidence type="ECO:0000256" key="7">
    <source>
        <dbReference type="SAM" id="MobiDB-lite"/>
    </source>
</evidence>
<dbReference type="GO" id="GO:0005886">
    <property type="term" value="C:plasma membrane"/>
    <property type="evidence" value="ECO:0007669"/>
    <property type="project" value="TreeGrafter"/>
</dbReference>
<sequence length="550" mass="62359">MNDVEILVFIIVSKDAGKTPMKITPTLCDEVERLDKYITSFSFQAGNYGTIKYSDFETSRGNVNFLFHAFKWAYDVQNSDTRSRNDSSIVLSYPKAYIYGNEIFLASHFVGAHLNQNFRNEGLPTAMEAVDAMTLFYVTKADGYIQKRRLQQWEMSLLRSSQERNFSDLFDFYLYGDQVLLITFAIVSPLLAALSSFAIAGWLGIPYNSIMSFTPILVLGIGVDDAFLLRHSWHWNKKEVNVAKRMAIVITEIGPSISITSITNMLAFGVGTLSPAPMVCVYEFSGVQHGHRQQSEVKVTSQREYAPIDFIVNRPPNISDSVDYERFMTMLQRLERLPESYGYERSLLWLRDYDVYYRKAMNIPLNSSVSDGMLSYELVPNFLHSKMMADKNVVRFHFDPSWWGLDMDPITMISVLMAIGLSVDFSAHICYHFYNYEPPSIVSKNGRDERVVKLATIFESIGKPMVEAAASTVLCMLPLFAMQIYTIVSFAKTVFVVASLGTLHGVFILPAVLTIDICEKHGTDRRRTSHTPVISSTSKAENIPEEQLML</sequence>
<feature type="compositionally biased region" description="Polar residues" evidence="7">
    <location>
        <begin position="530"/>
        <end position="540"/>
    </location>
</feature>
<evidence type="ECO:0000256" key="3">
    <source>
        <dbReference type="ARBA" id="ARBA00022692"/>
    </source>
</evidence>
<feature type="region of interest" description="Disordered" evidence="7">
    <location>
        <begin position="526"/>
        <end position="550"/>
    </location>
</feature>
<dbReference type="Proteomes" id="UP000887569">
    <property type="component" value="Unplaced"/>
</dbReference>
<keyword evidence="10" id="KW-1185">Reference proteome</keyword>
<keyword evidence="5 8" id="KW-0472">Membrane</keyword>
<dbReference type="SUPFAM" id="SSF82866">
    <property type="entry name" value="Multidrug efflux transporter AcrB transmembrane domain"/>
    <property type="match status" value="2"/>
</dbReference>
<keyword evidence="3 8" id="KW-0812">Transmembrane</keyword>
<proteinExistence type="inferred from homology"/>
<feature type="transmembrane region" description="Helical" evidence="8">
    <location>
        <begin position="494"/>
        <end position="518"/>
    </location>
</feature>
<feature type="domain" description="SSD" evidence="9">
    <location>
        <begin position="176"/>
        <end position="282"/>
    </location>
</feature>
<evidence type="ECO:0000256" key="4">
    <source>
        <dbReference type="ARBA" id="ARBA00022989"/>
    </source>
</evidence>
<evidence type="ECO:0000313" key="10">
    <source>
        <dbReference type="Proteomes" id="UP000887569"/>
    </source>
</evidence>
<evidence type="ECO:0000256" key="5">
    <source>
        <dbReference type="ARBA" id="ARBA00023136"/>
    </source>
</evidence>
<dbReference type="Gene3D" id="1.20.1640.10">
    <property type="entry name" value="Multidrug efflux transporter AcrB transmembrane domain"/>
    <property type="match status" value="2"/>
</dbReference>
<feature type="transmembrane region" description="Helical" evidence="8">
    <location>
        <begin position="468"/>
        <end position="488"/>
    </location>
</feature>
<comment type="subcellular location">
    <subcellularLocation>
        <location evidence="1">Membrane</location>
        <topology evidence="1">Multi-pass membrane protein</topology>
    </subcellularLocation>
</comment>
<name>A0A915B3V8_PARUN</name>
<dbReference type="PANTHER" id="PTHR10796">
    <property type="entry name" value="PATCHED-RELATED"/>
    <property type="match status" value="1"/>
</dbReference>